<keyword evidence="2" id="KW-1185">Reference proteome</keyword>
<evidence type="ECO:0000313" key="1">
    <source>
        <dbReference type="EMBL" id="MFN6554678.1"/>
    </source>
</evidence>
<proteinExistence type="predicted"/>
<evidence type="ECO:0000313" key="2">
    <source>
        <dbReference type="Proteomes" id="UP001635817"/>
    </source>
</evidence>
<organism evidence="1 2">
    <name type="scientific">Mycolicibacterium septicum</name>
    <dbReference type="NCBI Taxonomy" id="98668"/>
    <lineage>
        <taxon>Bacteria</taxon>
        <taxon>Bacillati</taxon>
        <taxon>Actinomycetota</taxon>
        <taxon>Actinomycetes</taxon>
        <taxon>Mycobacteriales</taxon>
        <taxon>Mycobacteriaceae</taxon>
        <taxon>Mycolicibacterium</taxon>
    </lineage>
</organism>
<name>A0ABW9M2Z2_9MYCO</name>
<protein>
    <submittedName>
        <fullName evidence="1">Uncharacterized protein</fullName>
    </submittedName>
</protein>
<dbReference type="EMBL" id="JBKBDE010000014">
    <property type="protein sequence ID" value="MFN6554678.1"/>
    <property type="molecule type" value="Genomic_DNA"/>
</dbReference>
<dbReference type="RefSeq" id="WP_409552764.1">
    <property type="nucleotide sequence ID" value="NZ_JBKBDE010000014.1"/>
</dbReference>
<accession>A0ABW9M2Z2</accession>
<comment type="caution">
    <text evidence="1">The sequence shown here is derived from an EMBL/GenBank/DDBJ whole genome shotgun (WGS) entry which is preliminary data.</text>
</comment>
<gene>
    <name evidence="1" type="ORF">ACK4CP_30110</name>
</gene>
<dbReference type="Proteomes" id="UP001635817">
    <property type="component" value="Unassembled WGS sequence"/>
</dbReference>
<reference evidence="1 2" key="1">
    <citation type="submission" date="2024-12" db="EMBL/GenBank/DDBJ databases">
        <title>The coexistence of Mycolicibacterium septicum and Mycolicibacterium nivoides in clinical samples.</title>
        <authorList>
            <person name="Wang C."/>
            <person name="Feng Y."/>
            <person name="Zong Z."/>
        </authorList>
    </citation>
    <scope>NUCLEOTIDE SEQUENCE [LARGE SCALE GENOMIC DNA]</scope>
    <source>
        <strain evidence="1 2">120310</strain>
    </source>
</reference>
<sequence>MLRGHQIILGVFDDEASGTDDGQTYSWEELSGPFCSCGDFGCPGGKRPQDCPERSGGDSSVYPERWTDKDIDDYEFEFAIYAARTDNHEDAQRAAAQLTLYDR</sequence>